<dbReference type="EMBL" id="CP009248">
    <property type="protein sequence ID" value="APT91040.1"/>
    <property type="molecule type" value="Genomic_DNA"/>
</dbReference>
<feature type="region of interest" description="Disordered" evidence="1">
    <location>
        <begin position="168"/>
        <end position="215"/>
    </location>
</feature>
<dbReference type="Proteomes" id="UP000185469">
    <property type="component" value="Chromosome"/>
</dbReference>
<feature type="compositionally biased region" description="Pro residues" evidence="1">
    <location>
        <begin position="99"/>
        <end position="110"/>
    </location>
</feature>
<keyword evidence="2" id="KW-0812">Transmembrane</keyword>
<evidence type="ECO:0000256" key="1">
    <source>
        <dbReference type="SAM" id="MobiDB-lite"/>
    </source>
</evidence>
<dbReference type="KEGG" id="csph:CSPHI_08350"/>
<feature type="region of interest" description="Disordered" evidence="1">
    <location>
        <begin position="1"/>
        <end position="118"/>
    </location>
</feature>
<name>A0A1L7CYY2_9CORY</name>
<dbReference type="AlphaFoldDB" id="A0A1L7CYY2"/>
<dbReference type="STRING" id="1437874.CSPHI_08350"/>
<evidence type="ECO:0000256" key="2">
    <source>
        <dbReference type="SAM" id="Phobius"/>
    </source>
</evidence>
<evidence type="ECO:0000313" key="3">
    <source>
        <dbReference type="EMBL" id="APT91040.1"/>
    </source>
</evidence>
<keyword evidence="2" id="KW-1133">Transmembrane helix</keyword>
<feature type="compositionally biased region" description="Low complexity" evidence="1">
    <location>
        <begin position="76"/>
        <end position="86"/>
    </location>
</feature>
<gene>
    <name evidence="3" type="ORF">CSPHI_08350</name>
</gene>
<dbReference type="OrthoDB" id="4427395at2"/>
<evidence type="ECO:0000313" key="4">
    <source>
        <dbReference type="Proteomes" id="UP000185469"/>
    </source>
</evidence>
<feature type="compositionally biased region" description="Pro residues" evidence="1">
    <location>
        <begin position="52"/>
        <end position="75"/>
    </location>
</feature>
<dbReference type="RefSeq" id="WP_075692399.1">
    <property type="nucleotide sequence ID" value="NZ_CP009248.1"/>
</dbReference>
<sequence length="339" mass="34253">MNDGGFSGDANRWGAPGDPQGPGPADGGAGGPMPEQPAWPAENPELTWSADPLPPAAPPPAGGHPPAGGYPPPAGYPGAQPAQTAAWSATPHAAQLGQQPPPTAMMPPMPAGSTPTGGGAGGGMLPGIAVVAALLLLLGGGGWWWLTQDADPAPIAADAELAEEGGFTASAEPDGEDGSGAGAEAGATGESTPPPAPSPTSSRSTEPEARSSGCSVDADAAVIGRAVDEVNGKYRGRWEYRGESNFDGCHPLTYAVLYETSGSAGHTMLLMFHGPDYLGVDSNYPQRANSIRVTDDGFIVEYTDLEDGGDSVESVEYWWDGSKVAHSGRIPNTGYDALG</sequence>
<evidence type="ECO:0008006" key="5">
    <source>
        <dbReference type="Google" id="ProtNLM"/>
    </source>
</evidence>
<reference evidence="3 4" key="1">
    <citation type="submission" date="2014-08" db="EMBL/GenBank/DDBJ databases">
        <title>Complete genome sequence of Corynebacterium sphenisci CECT 5990(T) (=DSM 44792(T)), isolated from healthy wild penguins.</title>
        <authorList>
            <person name="Ruckert C."/>
            <person name="Albersmeier A."/>
            <person name="Winkler A."/>
            <person name="Kalinowski J."/>
        </authorList>
    </citation>
    <scope>NUCLEOTIDE SEQUENCE [LARGE SCALE GENOMIC DNA]</scope>
    <source>
        <strain evidence="3 4">DSM 44792</strain>
    </source>
</reference>
<organism evidence="3 4">
    <name type="scientific">Corynebacterium sphenisci DSM 44792</name>
    <dbReference type="NCBI Taxonomy" id="1437874"/>
    <lineage>
        <taxon>Bacteria</taxon>
        <taxon>Bacillati</taxon>
        <taxon>Actinomycetota</taxon>
        <taxon>Actinomycetes</taxon>
        <taxon>Mycobacteriales</taxon>
        <taxon>Corynebacteriaceae</taxon>
        <taxon>Corynebacterium</taxon>
    </lineage>
</organism>
<protein>
    <recommendedName>
        <fullName evidence="5">Lipoprotein</fullName>
    </recommendedName>
</protein>
<keyword evidence="2" id="KW-0472">Membrane</keyword>
<feature type="transmembrane region" description="Helical" evidence="2">
    <location>
        <begin position="125"/>
        <end position="146"/>
    </location>
</feature>
<accession>A0A1L7CYY2</accession>
<keyword evidence="4" id="KW-1185">Reference proteome</keyword>
<proteinExistence type="predicted"/>